<dbReference type="Gene3D" id="1.25.40.20">
    <property type="entry name" value="Ankyrin repeat-containing domain"/>
    <property type="match status" value="2"/>
</dbReference>
<feature type="repeat" description="ANK" evidence="3">
    <location>
        <begin position="137"/>
        <end position="169"/>
    </location>
</feature>
<dbReference type="SUPFAM" id="SSF48403">
    <property type="entry name" value="Ankyrin repeat"/>
    <property type="match status" value="1"/>
</dbReference>
<dbReference type="Proteomes" id="UP000244855">
    <property type="component" value="Unassembled WGS sequence"/>
</dbReference>
<dbReference type="SMART" id="SM00248">
    <property type="entry name" value="ANK"/>
    <property type="match status" value="5"/>
</dbReference>
<dbReference type="PROSITE" id="PS50088">
    <property type="entry name" value="ANK_REPEAT"/>
    <property type="match status" value="2"/>
</dbReference>
<sequence length="195" mass="21407">MLFSAAEYGFEDIVKLLLTQERLNPNIRDNTGRSALSWAAAKAPLGIVQMLARDERVDLHSIDHLGRNALCWSCWSSDARVLEFLTAIDPHNVDLPASDDGCTPLHFLVVAGRTHAVHTIRTLLATGSVDINRKDHAGRTALSHAASGGQLELVQLLIENGADMDLVDIMGMTPLDWGLSVNTESVVRYLESRKR</sequence>
<keyword evidence="1" id="KW-0677">Repeat</keyword>
<keyword evidence="2 3" id="KW-0040">ANK repeat</keyword>
<keyword evidence="5" id="KW-1185">Reference proteome</keyword>
<protein>
    <submittedName>
        <fullName evidence="4">Ankyrin</fullName>
    </submittedName>
</protein>
<name>A0A2V1CYA7_9PLEO</name>
<proteinExistence type="predicted"/>
<dbReference type="AlphaFoldDB" id="A0A2V1CYA7"/>
<feature type="repeat" description="ANK" evidence="3">
    <location>
        <begin position="100"/>
        <end position="136"/>
    </location>
</feature>
<dbReference type="InterPro" id="IPR002110">
    <property type="entry name" value="Ankyrin_rpt"/>
</dbReference>
<evidence type="ECO:0000313" key="4">
    <source>
        <dbReference type="EMBL" id="PVH90722.1"/>
    </source>
</evidence>
<dbReference type="Pfam" id="PF12796">
    <property type="entry name" value="Ank_2"/>
    <property type="match status" value="2"/>
</dbReference>
<evidence type="ECO:0000313" key="5">
    <source>
        <dbReference type="Proteomes" id="UP000244855"/>
    </source>
</evidence>
<dbReference type="EMBL" id="KZ806137">
    <property type="protein sequence ID" value="PVH90722.1"/>
    <property type="molecule type" value="Genomic_DNA"/>
</dbReference>
<dbReference type="OrthoDB" id="341259at2759"/>
<evidence type="ECO:0000256" key="2">
    <source>
        <dbReference type="ARBA" id="ARBA00023043"/>
    </source>
</evidence>
<dbReference type="PANTHER" id="PTHR24198:SF165">
    <property type="entry name" value="ANKYRIN REPEAT-CONTAINING PROTEIN-RELATED"/>
    <property type="match status" value="1"/>
</dbReference>
<dbReference type="InterPro" id="IPR036770">
    <property type="entry name" value="Ankyrin_rpt-contain_sf"/>
</dbReference>
<evidence type="ECO:0000256" key="3">
    <source>
        <dbReference type="PROSITE-ProRule" id="PRU00023"/>
    </source>
</evidence>
<dbReference type="STRING" id="97972.A0A2V1CYA7"/>
<organism evidence="4 5">
    <name type="scientific">Periconia macrospinosa</name>
    <dbReference type="NCBI Taxonomy" id="97972"/>
    <lineage>
        <taxon>Eukaryota</taxon>
        <taxon>Fungi</taxon>
        <taxon>Dikarya</taxon>
        <taxon>Ascomycota</taxon>
        <taxon>Pezizomycotina</taxon>
        <taxon>Dothideomycetes</taxon>
        <taxon>Pleosporomycetidae</taxon>
        <taxon>Pleosporales</taxon>
        <taxon>Massarineae</taxon>
        <taxon>Periconiaceae</taxon>
        <taxon>Periconia</taxon>
    </lineage>
</organism>
<dbReference type="PANTHER" id="PTHR24198">
    <property type="entry name" value="ANKYRIN REPEAT AND PROTEIN KINASE DOMAIN-CONTAINING PROTEIN"/>
    <property type="match status" value="1"/>
</dbReference>
<reference evidence="4 5" key="1">
    <citation type="journal article" date="2018" name="Sci. Rep.">
        <title>Comparative genomics provides insights into the lifestyle and reveals functional heterogeneity of dark septate endophytic fungi.</title>
        <authorList>
            <person name="Knapp D.G."/>
            <person name="Nemeth J.B."/>
            <person name="Barry K."/>
            <person name="Hainaut M."/>
            <person name="Henrissat B."/>
            <person name="Johnson J."/>
            <person name="Kuo A."/>
            <person name="Lim J.H.P."/>
            <person name="Lipzen A."/>
            <person name="Nolan M."/>
            <person name="Ohm R.A."/>
            <person name="Tamas L."/>
            <person name="Grigoriev I.V."/>
            <person name="Spatafora J.W."/>
            <person name="Nagy L.G."/>
            <person name="Kovacs G.M."/>
        </authorList>
    </citation>
    <scope>NUCLEOTIDE SEQUENCE [LARGE SCALE GENOMIC DNA]</scope>
    <source>
        <strain evidence="4 5">DSE2036</strain>
    </source>
</reference>
<evidence type="ECO:0000256" key="1">
    <source>
        <dbReference type="ARBA" id="ARBA00022737"/>
    </source>
</evidence>
<dbReference type="PROSITE" id="PS50297">
    <property type="entry name" value="ANK_REP_REGION"/>
    <property type="match status" value="1"/>
</dbReference>
<gene>
    <name evidence="4" type="ORF">DM02DRAFT_547257</name>
</gene>
<accession>A0A2V1CYA7</accession>